<evidence type="ECO:0000259" key="9">
    <source>
        <dbReference type="PROSITE" id="PS50966"/>
    </source>
</evidence>
<keyword evidence="6" id="KW-0539">Nucleus</keyword>
<dbReference type="SMART" id="SM00575">
    <property type="entry name" value="ZnF_PMZ"/>
    <property type="match status" value="1"/>
</dbReference>
<protein>
    <recommendedName>
        <fullName evidence="6">Protein FAR1-RELATED SEQUENCE</fullName>
    </recommendedName>
</protein>
<dbReference type="GO" id="GO:0005634">
    <property type="term" value="C:nucleus"/>
    <property type="evidence" value="ECO:0007669"/>
    <property type="project" value="UniProtKB-SubCell"/>
</dbReference>
<comment type="caution">
    <text evidence="10">The sequence shown here is derived from an EMBL/GenBank/DDBJ whole genome shotgun (WGS) entry which is preliminary data.</text>
</comment>
<evidence type="ECO:0000256" key="6">
    <source>
        <dbReference type="RuleBase" id="RU367018"/>
    </source>
</evidence>
<dbReference type="InterPro" id="IPR007527">
    <property type="entry name" value="Znf_SWIM"/>
</dbReference>
<dbReference type="EMBL" id="JBFOLK010000013">
    <property type="protein sequence ID" value="KAL2466600.1"/>
    <property type="molecule type" value="Genomic_DNA"/>
</dbReference>
<sequence length="375" mass="43184">MMRRIINNSHGHPLKNQKILLTNDYPCAACSQDKALVHQRHEELAANHIDLTQTPKVTTALMMENQMVQIYTKKIFLLFQNEAKVYAVQRFEPGRTSDRTRKVNYFSSTDYISCSCRMFDFEGYPCRHMLCYMKKKQVMLLPEKYIIRRWTKNAKQARVFDPTTGSYIHTDPGHSLMSRHSMLSYAASDLVDEVSLTDARSTFLLSKFQSLHIRVKDIDTGGDVGMSKNRNRSLEETQVVYDPNPVRAKGCGKRLKSGKEKALSQSNRQCRACGTSGHDRRTCPTLQNRLDNTNQPQYSQDPSDQQYHAPDPQYAYHAPDPQYAYHAPDPQYAYHAPDLQYAYHSSDPQYSITGSNNASYSLDPREYDARFNPRH</sequence>
<feature type="compositionally biased region" description="Low complexity" evidence="7">
    <location>
        <begin position="295"/>
        <end position="307"/>
    </location>
</feature>
<dbReference type="Proteomes" id="UP001604336">
    <property type="component" value="Unassembled WGS sequence"/>
</dbReference>
<comment type="subcellular location">
    <subcellularLocation>
        <location evidence="6">Nucleus</location>
    </subcellularLocation>
</comment>
<evidence type="ECO:0000259" key="8">
    <source>
        <dbReference type="PROSITE" id="PS50158"/>
    </source>
</evidence>
<keyword evidence="2 6" id="KW-0479">Metal-binding</keyword>
<feature type="compositionally biased region" description="Polar residues" evidence="7">
    <location>
        <begin position="347"/>
        <end position="360"/>
    </location>
</feature>
<evidence type="ECO:0000313" key="10">
    <source>
        <dbReference type="EMBL" id="KAL2466600.1"/>
    </source>
</evidence>
<dbReference type="Pfam" id="PF04434">
    <property type="entry name" value="SWIM"/>
    <property type="match status" value="1"/>
</dbReference>
<evidence type="ECO:0000256" key="5">
    <source>
        <dbReference type="PROSITE-ProRule" id="PRU00047"/>
    </source>
</evidence>
<organism evidence="10 11">
    <name type="scientific">Abeliophyllum distichum</name>
    <dbReference type="NCBI Taxonomy" id="126358"/>
    <lineage>
        <taxon>Eukaryota</taxon>
        <taxon>Viridiplantae</taxon>
        <taxon>Streptophyta</taxon>
        <taxon>Embryophyta</taxon>
        <taxon>Tracheophyta</taxon>
        <taxon>Spermatophyta</taxon>
        <taxon>Magnoliopsida</taxon>
        <taxon>eudicotyledons</taxon>
        <taxon>Gunneridae</taxon>
        <taxon>Pentapetalae</taxon>
        <taxon>asterids</taxon>
        <taxon>lamiids</taxon>
        <taxon>Lamiales</taxon>
        <taxon>Oleaceae</taxon>
        <taxon>Forsythieae</taxon>
        <taxon>Abeliophyllum</taxon>
    </lineage>
</organism>
<evidence type="ECO:0000256" key="4">
    <source>
        <dbReference type="ARBA" id="ARBA00022833"/>
    </source>
</evidence>
<dbReference type="InterPro" id="IPR006564">
    <property type="entry name" value="Znf_PMZ"/>
</dbReference>
<dbReference type="SUPFAM" id="SSF57756">
    <property type="entry name" value="Retrovirus zinc finger-like domains"/>
    <property type="match status" value="1"/>
</dbReference>
<dbReference type="InterPro" id="IPR031052">
    <property type="entry name" value="FHY3/FAR1"/>
</dbReference>
<feature type="compositionally biased region" description="Polar residues" evidence="7">
    <location>
        <begin position="284"/>
        <end position="294"/>
    </location>
</feature>
<dbReference type="InterPro" id="IPR001878">
    <property type="entry name" value="Znf_CCHC"/>
</dbReference>
<dbReference type="AlphaFoldDB" id="A0ABD1PRV3"/>
<feature type="compositionally biased region" description="Basic and acidic residues" evidence="7">
    <location>
        <begin position="363"/>
        <end position="375"/>
    </location>
</feature>
<keyword evidence="11" id="KW-1185">Reference proteome</keyword>
<dbReference type="PROSITE" id="PS50966">
    <property type="entry name" value="ZF_SWIM"/>
    <property type="match status" value="1"/>
</dbReference>
<proteinExistence type="inferred from homology"/>
<dbReference type="PANTHER" id="PTHR31669:SF251">
    <property type="entry name" value="PROTEIN FAR1-RELATED SEQUENCE"/>
    <property type="match status" value="1"/>
</dbReference>
<dbReference type="PANTHER" id="PTHR31669">
    <property type="entry name" value="PROTEIN FAR1-RELATED SEQUENCE 10-RELATED"/>
    <property type="match status" value="1"/>
</dbReference>
<keyword evidence="3 5" id="KW-0863">Zinc-finger</keyword>
<evidence type="ECO:0000256" key="3">
    <source>
        <dbReference type="ARBA" id="ARBA00022771"/>
    </source>
</evidence>
<evidence type="ECO:0000256" key="7">
    <source>
        <dbReference type="SAM" id="MobiDB-lite"/>
    </source>
</evidence>
<gene>
    <name evidence="10" type="ORF">Adt_42451</name>
</gene>
<accession>A0ABD1PRV3</accession>
<dbReference type="InterPro" id="IPR036875">
    <property type="entry name" value="Znf_CCHC_sf"/>
</dbReference>
<feature type="domain" description="SWIM-type" evidence="9">
    <location>
        <begin position="105"/>
        <end position="137"/>
    </location>
</feature>
<dbReference type="GO" id="GO:0008270">
    <property type="term" value="F:zinc ion binding"/>
    <property type="evidence" value="ECO:0007669"/>
    <property type="project" value="UniProtKB-UniRule"/>
</dbReference>
<dbReference type="PROSITE" id="PS50158">
    <property type="entry name" value="ZF_CCHC"/>
    <property type="match status" value="1"/>
</dbReference>
<evidence type="ECO:0000256" key="2">
    <source>
        <dbReference type="ARBA" id="ARBA00022723"/>
    </source>
</evidence>
<evidence type="ECO:0000256" key="1">
    <source>
        <dbReference type="ARBA" id="ARBA00005889"/>
    </source>
</evidence>
<feature type="region of interest" description="Disordered" evidence="7">
    <location>
        <begin position="347"/>
        <end position="375"/>
    </location>
</feature>
<comment type="function">
    <text evidence="6">Putative transcription activator involved in regulating light control of development.</text>
</comment>
<dbReference type="GO" id="GO:0006355">
    <property type="term" value="P:regulation of DNA-templated transcription"/>
    <property type="evidence" value="ECO:0007669"/>
    <property type="project" value="UniProtKB-UniRule"/>
</dbReference>
<comment type="similarity">
    <text evidence="1 6">Belongs to the FHY3/FAR1 family.</text>
</comment>
<keyword evidence="4 6" id="KW-0862">Zinc</keyword>
<reference evidence="11" key="1">
    <citation type="submission" date="2024-07" db="EMBL/GenBank/DDBJ databases">
        <title>Two chromosome-level genome assemblies of Korean endemic species Abeliophyllum distichum and Forsythia ovata (Oleaceae).</title>
        <authorList>
            <person name="Jang H."/>
        </authorList>
    </citation>
    <scope>NUCLEOTIDE SEQUENCE [LARGE SCALE GENOMIC DNA]</scope>
</reference>
<evidence type="ECO:0000313" key="11">
    <source>
        <dbReference type="Proteomes" id="UP001604336"/>
    </source>
</evidence>
<feature type="domain" description="CCHC-type" evidence="8">
    <location>
        <begin position="270"/>
        <end position="284"/>
    </location>
</feature>
<feature type="region of interest" description="Disordered" evidence="7">
    <location>
        <begin position="271"/>
        <end position="314"/>
    </location>
</feature>
<name>A0ABD1PRV3_9LAMI</name>